<sequence length="107" mass="11798">MKGRAVSRGWGMQWMPGRVKTIMLRCAGRGGAEGRVFLYDRASALILVLYITIGITLEGKGASVSMLENDLFSDVAAASCNLWQPLVGCNIISYLMQTWVLLQCHLF</sequence>
<dbReference type="EMBL" id="CM026430">
    <property type="protein sequence ID" value="KAG0561229.1"/>
    <property type="molecule type" value="Genomic_DNA"/>
</dbReference>
<dbReference type="AlphaFoldDB" id="A0A8T0GS97"/>
<gene>
    <name evidence="2" type="ORF">KC19_9G047100</name>
</gene>
<dbReference type="Proteomes" id="UP000822688">
    <property type="component" value="Chromosome 9"/>
</dbReference>
<reference evidence="2" key="1">
    <citation type="submission" date="2020-06" db="EMBL/GenBank/DDBJ databases">
        <title>WGS assembly of Ceratodon purpureus strain R40.</title>
        <authorList>
            <person name="Carey S.B."/>
            <person name="Jenkins J."/>
            <person name="Shu S."/>
            <person name="Lovell J.T."/>
            <person name="Sreedasyam A."/>
            <person name="Maumus F."/>
            <person name="Tiley G.P."/>
            <person name="Fernandez-Pozo N."/>
            <person name="Barry K."/>
            <person name="Chen C."/>
            <person name="Wang M."/>
            <person name="Lipzen A."/>
            <person name="Daum C."/>
            <person name="Saski C.A."/>
            <person name="Payton A.C."/>
            <person name="Mcbreen J.C."/>
            <person name="Conrad R.E."/>
            <person name="Kollar L.M."/>
            <person name="Olsson S."/>
            <person name="Huttunen S."/>
            <person name="Landis J.B."/>
            <person name="Wickett N.J."/>
            <person name="Johnson M.G."/>
            <person name="Rensing S.A."/>
            <person name="Grimwood J."/>
            <person name="Schmutz J."/>
            <person name="Mcdaniel S.F."/>
        </authorList>
    </citation>
    <scope>NUCLEOTIDE SEQUENCE</scope>
    <source>
        <strain evidence="2">R40</strain>
    </source>
</reference>
<evidence type="ECO:0000256" key="1">
    <source>
        <dbReference type="SAM" id="Phobius"/>
    </source>
</evidence>
<organism evidence="2 3">
    <name type="scientific">Ceratodon purpureus</name>
    <name type="common">Fire moss</name>
    <name type="synonym">Dicranum purpureum</name>
    <dbReference type="NCBI Taxonomy" id="3225"/>
    <lineage>
        <taxon>Eukaryota</taxon>
        <taxon>Viridiplantae</taxon>
        <taxon>Streptophyta</taxon>
        <taxon>Embryophyta</taxon>
        <taxon>Bryophyta</taxon>
        <taxon>Bryophytina</taxon>
        <taxon>Bryopsida</taxon>
        <taxon>Dicranidae</taxon>
        <taxon>Pseudoditrichales</taxon>
        <taxon>Ditrichaceae</taxon>
        <taxon>Ceratodon</taxon>
    </lineage>
</organism>
<feature type="transmembrane region" description="Helical" evidence="1">
    <location>
        <begin position="44"/>
        <end position="62"/>
    </location>
</feature>
<keyword evidence="1" id="KW-1133">Transmembrane helix</keyword>
<keyword evidence="1" id="KW-0472">Membrane</keyword>
<evidence type="ECO:0000313" key="3">
    <source>
        <dbReference type="Proteomes" id="UP000822688"/>
    </source>
</evidence>
<accession>A0A8T0GS97</accession>
<name>A0A8T0GS97_CERPU</name>
<evidence type="ECO:0000313" key="2">
    <source>
        <dbReference type="EMBL" id="KAG0561229.1"/>
    </source>
</evidence>
<feature type="transmembrane region" description="Helical" evidence="1">
    <location>
        <begin position="82"/>
        <end position="102"/>
    </location>
</feature>
<comment type="caution">
    <text evidence="2">The sequence shown here is derived from an EMBL/GenBank/DDBJ whole genome shotgun (WGS) entry which is preliminary data.</text>
</comment>
<keyword evidence="1" id="KW-0812">Transmembrane</keyword>
<proteinExistence type="predicted"/>
<protein>
    <submittedName>
        <fullName evidence="2">Uncharacterized protein</fullName>
    </submittedName>
</protein>
<keyword evidence="3" id="KW-1185">Reference proteome</keyword>